<dbReference type="EMBL" id="CP015136">
    <property type="protein sequence ID" value="AMY10813.1"/>
    <property type="molecule type" value="Genomic_DNA"/>
</dbReference>
<evidence type="ECO:0000256" key="1">
    <source>
        <dbReference type="ARBA" id="ARBA00008635"/>
    </source>
</evidence>
<feature type="binding site" evidence="3">
    <location>
        <position position="53"/>
    </location>
    <ligand>
        <name>a divalent metal cation</name>
        <dbReference type="ChEBI" id="CHEBI:60240"/>
    </ligand>
</feature>
<dbReference type="AlphaFoldDB" id="A0A143PRK7"/>
<proteinExistence type="inferred from homology"/>
<dbReference type="InterPro" id="IPR007837">
    <property type="entry name" value="DinB"/>
</dbReference>
<dbReference type="RefSeq" id="WP_157899454.1">
    <property type="nucleotide sequence ID" value="NZ_CP015136.1"/>
</dbReference>
<reference evidence="4 5" key="1">
    <citation type="journal article" date="2016" name="Genome Announc.">
        <title>First Complete Genome Sequence of a Subdivision 6 Acidobacterium Strain.</title>
        <authorList>
            <person name="Huang S."/>
            <person name="Vieira S."/>
            <person name="Bunk B."/>
            <person name="Riedel T."/>
            <person name="Sproer C."/>
            <person name="Overmann J."/>
        </authorList>
    </citation>
    <scope>NUCLEOTIDE SEQUENCE [LARGE SCALE GENOMIC DNA]</scope>
    <source>
        <strain evidence="5">DSM 100886 HEG_-6_39</strain>
    </source>
</reference>
<dbReference type="STRING" id="1855912.LuPra_04055"/>
<protein>
    <submittedName>
        <fullName evidence="4">DinB family protein</fullName>
    </submittedName>
</protein>
<feature type="binding site" evidence="3">
    <location>
        <position position="137"/>
    </location>
    <ligand>
        <name>a divalent metal cation</name>
        <dbReference type="ChEBI" id="CHEBI:60240"/>
    </ligand>
</feature>
<dbReference type="GO" id="GO:0046872">
    <property type="term" value="F:metal ion binding"/>
    <property type="evidence" value="ECO:0007669"/>
    <property type="project" value="UniProtKB-KW"/>
</dbReference>
<feature type="binding site" evidence="3">
    <location>
        <position position="141"/>
    </location>
    <ligand>
        <name>a divalent metal cation</name>
        <dbReference type="ChEBI" id="CHEBI:60240"/>
    </ligand>
</feature>
<evidence type="ECO:0000313" key="4">
    <source>
        <dbReference type="EMBL" id="AMY10813.1"/>
    </source>
</evidence>
<keyword evidence="2 3" id="KW-0479">Metal-binding</keyword>
<dbReference type="InterPro" id="IPR034660">
    <property type="entry name" value="DinB/YfiT-like"/>
</dbReference>
<dbReference type="Proteomes" id="UP000076079">
    <property type="component" value="Chromosome"/>
</dbReference>
<organism evidence="4 5">
    <name type="scientific">Luteitalea pratensis</name>
    <dbReference type="NCBI Taxonomy" id="1855912"/>
    <lineage>
        <taxon>Bacteria</taxon>
        <taxon>Pseudomonadati</taxon>
        <taxon>Acidobacteriota</taxon>
        <taxon>Vicinamibacteria</taxon>
        <taxon>Vicinamibacterales</taxon>
        <taxon>Vicinamibacteraceae</taxon>
        <taxon>Luteitalea</taxon>
    </lineage>
</organism>
<name>A0A143PRK7_LUTPR</name>
<evidence type="ECO:0000313" key="5">
    <source>
        <dbReference type="Proteomes" id="UP000076079"/>
    </source>
</evidence>
<dbReference type="Pfam" id="PF05163">
    <property type="entry name" value="DinB"/>
    <property type="match status" value="1"/>
</dbReference>
<dbReference type="OrthoDB" id="119432at2"/>
<dbReference type="SUPFAM" id="SSF109854">
    <property type="entry name" value="DinB/YfiT-like putative metalloenzymes"/>
    <property type="match status" value="1"/>
</dbReference>
<accession>A0A143PRK7</accession>
<reference evidence="5" key="2">
    <citation type="submission" date="2016-04" db="EMBL/GenBank/DDBJ databases">
        <title>First Complete Genome Sequence of a Subdivision 6 Acidobacterium.</title>
        <authorList>
            <person name="Huang S."/>
            <person name="Vieira S."/>
            <person name="Bunk B."/>
            <person name="Riedel T."/>
            <person name="Sproeer C."/>
            <person name="Overmann J."/>
        </authorList>
    </citation>
    <scope>NUCLEOTIDE SEQUENCE [LARGE SCALE GENOMIC DNA]</scope>
    <source>
        <strain evidence="5">DSM 100886 HEG_-6_39</strain>
    </source>
</reference>
<comment type="similarity">
    <text evidence="1">Belongs to the DinB family.</text>
</comment>
<dbReference type="KEGG" id="abac:LuPra_04055"/>
<keyword evidence="5" id="KW-1185">Reference proteome</keyword>
<evidence type="ECO:0000256" key="3">
    <source>
        <dbReference type="PIRSR" id="PIRSR607837-1"/>
    </source>
</evidence>
<evidence type="ECO:0000256" key="2">
    <source>
        <dbReference type="ARBA" id="ARBA00022723"/>
    </source>
</evidence>
<dbReference type="Gene3D" id="1.20.120.450">
    <property type="entry name" value="dinb family like domain"/>
    <property type="match status" value="1"/>
</dbReference>
<gene>
    <name evidence="4" type="ORF">LuPra_04055</name>
</gene>
<sequence length="170" mass="18722">MTNEQAVFLADHYVSLMSGEVKTTLKVLGAVTEDGRSYRPDEKSRTAWELATHVAQSDVWFLNGVINGRFGSDGDAAESQRAGFGSIADVVRFYEREVPACLERVRAMSPEDLLRTVDFFGVVQWPAVKFLGLANNHGIHHRGQLTAYLRGLGSKVPAMYGGSADEPFTR</sequence>